<keyword evidence="1" id="KW-0812">Transmembrane</keyword>
<feature type="transmembrane region" description="Helical" evidence="1">
    <location>
        <begin position="610"/>
        <end position="632"/>
    </location>
</feature>
<reference evidence="2" key="1">
    <citation type="submission" date="2018-06" db="EMBL/GenBank/DDBJ databases">
        <authorList>
            <person name="Zhirakovskaya E."/>
        </authorList>
    </citation>
    <scope>NUCLEOTIDE SEQUENCE</scope>
</reference>
<accession>A0A3B0YVY8</accession>
<protein>
    <submittedName>
        <fullName evidence="2">Uncharacterized protein</fullName>
    </submittedName>
</protein>
<name>A0A3B0YVY8_9ZZZZ</name>
<keyword evidence="1" id="KW-0472">Membrane</keyword>
<dbReference type="EMBL" id="UOFO01000061">
    <property type="protein sequence ID" value="VAW85195.1"/>
    <property type="molecule type" value="Genomic_DNA"/>
</dbReference>
<keyword evidence="1" id="KW-1133">Transmembrane helix</keyword>
<dbReference type="AlphaFoldDB" id="A0A3B0YVY8"/>
<evidence type="ECO:0000256" key="1">
    <source>
        <dbReference type="SAM" id="Phobius"/>
    </source>
</evidence>
<proteinExistence type="predicted"/>
<feature type="transmembrane region" description="Helical" evidence="1">
    <location>
        <begin position="675"/>
        <end position="693"/>
    </location>
</feature>
<gene>
    <name evidence="2" type="ORF">MNBD_GAMMA16-1532</name>
</gene>
<evidence type="ECO:0000313" key="2">
    <source>
        <dbReference type="EMBL" id="VAW85195.1"/>
    </source>
</evidence>
<feature type="transmembrane region" description="Helical" evidence="1">
    <location>
        <begin position="644"/>
        <end position="663"/>
    </location>
</feature>
<sequence length="701" mass="79286">MGKYEMHILMKSCWFLPVRLLWIACMLCVPQFVVAQQSTGECDVALKKETYVSFLLSINRSEVTQIQSALNKTGVSQLVTDGLFGQATRTALYQFCLKLENVPESDLAVNLVQALEQQVLLMEDEALTPNVSTESTKKLPAVVNTKLTEESTGDLPGIYYLLREEDLAAVTAAKTAAAIKNTKGENSDESVAKDNAAQEIKWPSDEEMASLETITTIPYVNQAQFRSAVMSIKVIDQEKYPEFITLLTDAAKKKASTKLEPIVLDDTGCGCVRDFSNMIYGFYPYWRSTVDRQSDAVEDDVATAVVVPAIDYSVFTRIAYYALTLEENGDITTPLHWNTGGKLGNFINNAHRHKTKVDLVVYSDHWAQWSESSLKRSVMSVYNQLRLEVEYKEGGLMQYVPLLNSTTASPDGVTLYFDGYFDHVESSYKIIEFIRQLYERLEDLEADYKINILLDVDSTELASSKPIFNSIKNLLVNDKNDNPAYVDGLLVFLNEPTTTSKKILRSKIENEFSGAERMAVLRKVIPIITPYKHDNDELGPYTQFDDDLIYLKNNFSGVALWPLPMVADADAAMISQRLIKYFGVSDVEGLLNTISARYPALCEYGCPNRWLFRLAIDVLLFFLITYAVLALFSSRVRRFYSKYSVYFILYIIVMIVVFMVSLMCDSFWKQKRDTVLLGSILIIAAFFMVRKYSRVKQGPLP</sequence>
<organism evidence="2">
    <name type="scientific">hydrothermal vent metagenome</name>
    <dbReference type="NCBI Taxonomy" id="652676"/>
    <lineage>
        <taxon>unclassified sequences</taxon>
        <taxon>metagenomes</taxon>
        <taxon>ecological metagenomes</taxon>
    </lineage>
</organism>